<dbReference type="SMART" id="SM00631">
    <property type="entry name" value="Zn_pept"/>
    <property type="match status" value="1"/>
</dbReference>
<comment type="caution">
    <text evidence="3">Lacks conserved residue(s) required for the propagation of feature annotation.</text>
</comment>
<dbReference type="GO" id="GO:0004181">
    <property type="term" value="F:metallocarboxypeptidase activity"/>
    <property type="evidence" value="ECO:0007669"/>
    <property type="project" value="InterPro"/>
</dbReference>
<protein>
    <submittedName>
        <fullName evidence="6">M14 family metallopeptidase</fullName>
    </submittedName>
</protein>
<dbReference type="Proteomes" id="UP001297361">
    <property type="component" value="Unassembled WGS sequence"/>
</dbReference>
<dbReference type="PROSITE" id="PS52035">
    <property type="entry name" value="PEPTIDASE_M14"/>
    <property type="match status" value="1"/>
</dbReference>
<dbReference type="AlphaFoldDB" id="A0AAJ3CDF3"/>
<feature type="region of interest" description="Disordered" evidence="4">
    <location>
        <begin position="47"/>
        <end position="66"/>
    </location>
</feature>
<evidence type="ECO:0000313" key="7">
    <source>
        <dbReference type="Proteomes" id="UP001297361"/>
    </source>
</evidence>
<evidence type="ECO:0000256" key="2">
    <source>
        <dbReference type="ARBA" id="ARBA00005988"/>
    </source>
</evidence>
<evidence type="ECO:0000256" key="3">
    <source>
        <dbReference type="PROSITE-ProRule" id="PRU01379"/>
    </source>
</evidence>
<reference evidence="6" key="1">
    <citation type="submission" date="2021-10" db="EMBL/GenBank/DDBJ databases">
        <authorList>
            <person name="Hussein R."/>
            <person name="Harrison J."/>
            <person name="Studholme D.J."/>
            <person name="Vicente J."/>
            <person name="Grant M."/>
        </authorList>
    </citation>
    <scope>NUCLEOTIDE SEQUENCE</scope>
    <source>
        <strain evidence="6">NCPPB 2970</strain>
    </source>
</reference>
<accession>A0AAJ3CDF3</accession>
<dbReference type="CDD" id="cd06241">
    <property type="entry name" value="M14-like"/>
    <property type="match status" value="1"/>
</dbReference>
<dbReference type="PANTHER" id="PTHR11705">
    <property type="entry name" value="PROTEASE FAMILY M14 CARBOXYPEPTIDASE A,B"/>
    <property type="match status" value="1"/>
</dbReference>
<feature type="domain" description="Peptidase M14" evidence="5">
    <location>
        <begin position="140"/>
        <end position="400"/>
    </location>
</feature>
<gene>
    <name evidence="6" type="ORF">LLE72_010270</name>
</gene>
<reference evidence="6" key="2">
    <citation type="submission" date="2024-01" db="EMBL/GenBank/DDBJ databases">
        <title>Long-read genome sequencing of X. campestris pv. papavericola.</title>
        <authorList>
            <person name="Hussain R.M.F."/>
            <person name="Greer S."/>
            <person name="Harrison J."/>
            <person name="Grant M."/>
            <person name="Vicente J."/>
            <person name="Studholme D.J."/>
        </authorList>
    </citation>
    <scope>NUCLEOTIDE SEQUENCE</scope>
    <source>
        <strain evidence="6">NCPPB 2970</strain>
    </source>
</reference>
<evidence type="ECO:0000256" key="4">
    <source>
        <dbReference type="SAM" id="MobiDB-lite"/>
    </source>
</evidence>
<comment type="similarity">
    <text evidence="2 3">Belongs to the peptidase M14 family.</text>
</comment>
<dbReference type="GO" id="GO:0005615">
    <property type="term" value="C:extracellular space"/>
    <property type="evidence" value="ECO:0007669"/>
    <property type="project" value="TreeGrafter"/>
</dbReference>
<dbReference type="PANTHER" id="PTHR11705:SF145">
    <property type="entry name" value="PEPTIDASE M14 CARBOXYPEPTIDASE A DOMAIN-CONTAINING PROTEIN"/>
    <property type="match status" value="1"/>
</dbReference>
<feature type="region of interest" description="Disordered" evidence="4">
    <location>
        <begin position="1"/>
        <end position="23"/>
    </location>
</feature>
<sequence>MHSTCKADAAGFGATPTGSPAPLKHQEVQCYSVTKNRYIHTVFVNETPDHRMPSPQHGRLPHTSTRNPIAGDAAAPRRTPARANLLALTLLASLHASAQPALDTRAPLPPVRAWHGASESLVMKANAEWATPVECSDFVSTPSYADTRAWLERLVAASPLLSLEVFGTSSEGRDLLLVRARKGAAGKPVVLAQSGIHAGEIDGKDAGLMLLRDIAQGGKDALLDQVDFVFVPILNVDCHEQRGPLVGAALRGPQGAGWNSTPRGINLNRDYLNLETPEARAVVALLHRLDPALYIDLHVSEGLDHQYDITYTFAGWGTYARSRATAGWLQQRFTPAVDAALRTQGHTPTIYPSLIDENDPRSGLRYSPEGPRYSTGYGDFAGIPTVLVENHRLKSYRQRVLGDYVLLEAALRVVARDAARIAAAKRTDRAARPAELMVAWEPLEQPIAQLPFKGVTYTRALSPASGRQELRWEGRDATWTMPVIGYRQTQAVTYPQAWWIPPGNADVVARLDAHGIQYERLQQPRQLRVERTRMVKQSGINTPHSAQVEETFAPGSIRIPADQPMRMLAAALLEPQSSDSLLASGLFHHAGNPDSGLYGAELVRFTERVLQHDAALHSDFERKLADDPAFRADGDARLQWIYARSPYAALSGWQYPVRRELRE</sequence>
<evidence type="ECO:0000313" key="6">
    <source>
        <dbReference type="EMBL" id="MEC3888124.1"/>
    </source>
</evidence>
<dbReference type="RefSeq" id="WP_228426518.1">
    <property type="nucleotide sequence ID" value="NZ_JAJFNJ020000003.1"/>
</dbReference>
<dbReference type="GO" id="GO:0008270">
    <property type="term" value="F:zinc ion binding"/>
    <property type="evidence" value="ECO:0007669"/>
    <property type="project" value="InterPro"/>
</dbReference>
<comment type="caution">
    <text evidence="6">The sequence shown here is derived from an EMBL/GenBank/DDBJ whole genome shotgun (WGS) entry which is preliminary data.</text>
</comment>
<dbReference type="GO" id="GO:0006508">
    <property type="term" value="P:proteolysis"/>
    <property type="evidence" value="ECO:0007669"/>
    <property type="project" value="InterPro"/>
</dbReference>
<dbReference type="Pfam" id="PF00246">
    <property type="entry name" value="Peptidase_M14"/>
    <property type="match status" value="1"/>
</dbReference>
<evidence type="ECO:0000259" key="5">
    <source>
        <dbReference type="PROSITE" id="PS52035"/>
    </source>
</evidence>
<proteinExistence type="inferred from homology"/>
<dbReference type="SUPFAM" id="SSF53187">
    <property type="entry name" value="Zn-dependent exopeptidases"/>
    <property type="match status" value="1"/>
</dbReference>
<dbReference type="EMBL" id="JAJFNJ020000003">
    <property type="protein sequence ID" value="MEC3888124.1"/>
    <property type="molecule type" value="Genomic_DNA"/>
</dbReference>
<evidence type="ECO:0000256" key="1">
    <source>
        <dbReference type="ARBA" id="ARBA00001947"/>
    </source>
</evidence>
<dbReference type="InterPro" id="IPR000834">
    <property type="entry name" value="Peptidase_M14"/>
</dbReference>
<organism evidence="6 7">
    <name type="scientific">Xanthomonas campestris pv. papavericola</name>
    <dbReference type="NCBI Taxonomy" id="487881"/>
    <lineage>
        <taxon>Bacteria</taxon>
        <taxon>Pseudomonadati</taxon>
        <taxon>Pseudomonadota</taxon>
        <taxon>Gammaproteobacteria</taxon>
        <taxon>Lysobacterales</taxon>
        <taxon>Lysobacteraceae</taxon>
        <taxon>Xanthomonas</taxon>
    </lineage>
</organism>
<name>A0AAJ3CDF3_XANCA</name>
<comment type="cofactor">
    <cofactor evidence="1">
        <name>Zn(2+)</name>
        <dbReference type="ChEBI" id="CHEBI:29105"/>
    </cofactor>
</comment>
<dbReference type="Gene3D" id="3.40.630.10">
    <property type="entry name" value="Zn peptidases"/>
    <property type="match status" value="1"/>
</dbReference>